<organism evidence="1 2">
    <name type="scientific">Amphimedon queenslandica</name>
    <name type="common">Sponge</name>
    <dbReference type="NCBI Taxonomy" id="400682"/>
    <lineage>
        <taxon>Eukaryota</taxon>
        <taxon>Metazoa</taxon>
        <taxon>Porifera</taxon>
        <taxon>Demospongiae</taxon>
        <taxon>Heteroscleromorpha</taxon>
        <taxon>Haplosclerida</taxon>
        <taxon>Niphatidae</taxon>
        <taxon>Amphimedon</taxon>
    </lineage>
</organism>
<dbReference type="KEGG" id="aqu:109589158"/>
<proteinExistence type="predicted"/>
<evidence type="ECO:0000313" key="2">
    <source>
        <dbReference type="Proteomes" id="UP000007879"/>
    </source>
</evidence>
<protein>
    <submittedName>
        <fullName evidence="1">Uncharacterized protein</fullName>
    </submittedName>
</protein>
<evidence type="ECO:0000313" key="1">
    <source>
        <dbReference type="EnsemblMetazoa" id="XP_019860832.1"/>
    </source>
</evidence>
<dbReference type="RefSeq" id="XP_019860832.1">
    <property type="nucleotide sequence ID" value="XM_020005273.1"/>
</dbReference>
<dbReference type="AlphaFoldDB" id="A0AAN0JVA3"/>
<reference evidence="2" key="1">
    <citation type="journal article" date="2010" name="Nature">
        <title>The Amphimedon queenslandica genome and the evolution of animal complexity.</title>
        <authorList>
            <person name="Srivastava M."/>
            <person name="Simakov O."/>
            <person name="Chapman J."/>
            <person name="Fahey B."/>
            <person name="Gauthier M.E."/>
            <person name="Mitros T."/>
            <person name="Richards G.S."/>
            <person name="Conaco C."/>
            <person name="Dacre M."/>
            <person name="Hellsten U."/>
            <person name="Larroux C."/>
            <person name="Putnam N.H."/>
            <person name="Stanke M."/>
            <person name="Adamska M."/>
            <person name="Darling A."/>
            <person name="Degnan S.M."/>
            <person name="Oakley T.H."/>
            <person name="Plachetzki D.C."/>
            <person name="Zhai Y."/>
            <person name="Adamski M."/>
            <person name="Calcino A."/>
            <person name="Cummins S.F."/>
            <person name="Goodstein D.M."/>
            <person name="Harris C."/>
            <person name="Jackson D.J."/>
            <person name="Leys S.P."/>
            <person name="Shu S."/>
            <person name="Woodcroft B.J."/>
            <person name="Vervoort M."/>
            <person name="Kosik K.S."/>
            <person name="Manning G."/>
            <person name="Degnan B.M."/>
            <person name="Rokhsar D.S."/>
        </authorList>
    </citation>
    <scope>NUCLEOTIDE SEQUENCE [LARGE SCALE GENOMIC DNA]</scope>
</reference>
<name>A0AAN0JVA3_AMPQE</name>
<keyword evidence="2" id="KW-1185">Reference proteome</keyword>
<dbReference type="GeneID" id="109589158"/>
<accession>A0AAN0JVA3</accession>
<reference evidence="1" key="2">
    <citation type="submission" date="2024-06" db="UniProtKB">
        <authorList>
            <consortium name="EnsemblMetazoa"/>
        </authorList>
    </citation>
    <scope>IDENTIFICATION</scope>
</reference>
<sequence length="194" mass="21828">MSFVNKPAKKEQQFTTEVNLISFLLRVDDHESQSTLVVDTATVFTATVDVQSIVAHSPSPYSSTSSTNSLILLLVLLPLQKSVLELHHPLLYYNNLRYQKIVLKRVRKRGCGQNRGALRAPNPFPVPHPCPTSSQILQPPMSIMKVVPLLQLTFILYLLETNNTKMKHKSSHTSTWRGNGSGCYFREARGIRVT</sequence>
<dbReference type="Proteomes" id="UP000007879">
    <property type="component" value="Unassembled WGS sequence"/>
</dbReference>
<dbReference type="EnsemblMetazoa" id="XM_020005273.1">
    <property type="protein sequence ID" value="XP_019860832.1"/>
    <property type="gene ID" value="LOC109589158"/>
</dbReference>